<proteinExistence type="inferred from homology"/>
<protein>
    <recommendedName>
        <fullName evidence="3">LOB domain-containing protein</fullName>
    </recommendedName>
</protein>
<feature type="region of interest" description="Disordered" evidence="2">
    <location>
        <begin position="113"/>
        <end position="139"/>
    </location>
</feature>
<dbReference type="InterPro" id="IPR004883">
    <property type="entry name" value="LOB"/>
</dbReference>
<accession>A0A8T0H2W1</accession>
<feature type="compositionally biased region" description="Polar residues" evidence="2">
    <location>
        <begin position="342"/>
        <end position="359"/>
    </location>
</feature>
<evidence type="ECO:0000256" key="1">
    <source>
        <dbReference type="ARBA" id="ARBA00005474"/>
    </source>
</evidence>
<feature type="domain" description="LOB" evidence="3">
    <location>
        <begin position="1"/>
        <end position="107"/>
    </location>
</feature>
<comment type="similarity">
    <text evidence="1">Belongs to the LOB domain-containing protein family.</text>
</comment>
<keyword evidence="5" id="KW-1185">Reference proteome</keyword>
<evidence type="ECO:0000256" key="2">
    <source>
        <dbReference type="SAM" id="MobiDB-lite"/>
    </source>
</evidence>
<comment type="caution">
    <text evidence="4">The sequence shown here is derived from an EMBL/GenBank/DDBJ whole genome shotgun (WGS) entry which is preliminary data.</text>
</comment>
<gene>
    <name evidence="4" type="ORF">KC19_8G130200</name>
</gene>
<name>A0A8T0H2W1_CERPU</name>
<dbReference type="EMBL" id="CM026429">
    <property type="protein sequence ID" value="KAG0564674.1"/>
    <property type="molecule type" value="Genomic_DNA"/>
</dbReference>
<evidence type="ECO:0000313" key="5">
    <source>
        <dbReference type="Proteomes" id="UP000822688"/>
    </source>
</evidence>
<reference evidence="4" key="1">
    <citation type="submission" date="2020-06" db="EMBL/GenBank/DDBJ databases">
        <title>WGS assembly of Ceratodon purpureus strain R40.</title>
        <authorList>
            <person name="Carey S.B."/>
            <person name="Jenkins J."/>
            <person name="Shu S."/>
            <person name="Lovell J.T."/>
            <person name="Sreedasyam A."/>
            <person name="Maumus F."/>
            <person name="Tiley G.P."/>
            <person name="Fernandez-Pozo N."/>
            <person name="Barry K."/>
            <person name="Chen C."/>
            <person name="Wang M."/>
            <person name="Lipzen A."/>
            <person name="Daum C."/>
            <person name="Saski C.A."/>
            <person name="Payton A.C."/>
            <person name="Mcbreen J.C."/>
            <person name="Conrad R.E."/>
            <person name="Kollar L.M."/>
            <person name="Olsson S."/>
            <person name="Huttunen S."/>
            <person name="Landis J.B."/>
            <person name="Wickett N.J."/>
            <person name="Johnson M.G."/>
            <person name="Rensing S.A."/>
            <person name="Grimwood J."/>
            <person name="Schmutz J."/>
            <person name="Mcdaniel S.F."/>
        </authorList>
    </citation>
    <scope>NUCLEOTIDE SEQUENCE</scope>
    <source>
        <strain evidence="4">R40</strain>
    </source>
</reference>
<evidence type="ECO:0000259" key="3">
    <source>
        <dbReference type="PROSITE" id="PS50891"/>
    </source>
</evidence>
<evidence type="ECO:0000313" key="4">
    <source>
        <dbReference type="EMBL" id="KAG0564674.1"/>
    </source>
</evidence>
<feature type="region of interest" description="Disordered" evidence="2">
    <location>
        <begin position="342"/>
        <end position="370"/>
    </location>
</feature>
<dbReference type="AlphaFoldDB" id="A0A8T0H2W1"/>
<dbReference type="Pfam" id="PF03195">
    <property type="entry name" value="LOB"/>
    <property type="match status" value="1"/>
</dbReference>
<dbReference type="PROSITE" id="PS50891">
    <property type="entry name" value="LOB"/>
    <property type="match status" value="1"/>
</dbReference>
<dbReference type="PANTHER" id="PTHR31304:SF62">
    <property type="entry name" value="LOB DOMAIN-CONTAINING PROTEIN"/>
    <property type="match status" value="1"/>
</dbReference>
<dbReference type="PANTHER" id="PTHR31304">
    <property type="entry name" value="LOB DOMAIN-CONTAINING PROTEIN 38"/>
    <property type="match status" value="1"/>
</dbReference>
<sequence length="393" mass="42328">MSCNGCRVLRKGCSESCILRPCLQWIESADAQGHATVFVAKFFGRAGLMGFITAVPENQRPALFQSLLYEACGRTVNPVFGAVGLLWAGNWHVCQAAVETVLKGGSLKAPSPCSQSFSTLPQGPLHPSNPGKDMSAASRGRESLIPSIITSTKEHNVDTHDLKARVVGTGPGNQFQRANGYESKLDHAAAAAAAAVVKSSWDRKWDVNLQPEWPVKLQQQQQQGPTAKGNVVVNSHVITWPEALGNKLVQPKVGEKRERDLSMVAPGLQVLTPAPRRVKPCGAGEYGMYGHGMLVKDQKFLYDDEETVVGSTEHLDLGLTLMVKDGKGGQITGLKRVYSPSCDSVNSEGSVTSLDTTPRQGHDHHASFSSQMGFGHGDMAGHMMNRKLLPLLL</sequence>
<dbReference type="Proteomes" id="UP000822688">
    <property type="component" value="Chromosome 8"/>
</dbReference>
<organism evidence="4 5">
    <name type="scientific">Ceratodon purpureus</name>
    <name type="common">Fire moss</name>
    <name type="synonym">Dicranum purpureum</name>
    <dbReference type="NCBI Taxonomy" id="3225"/>
    <lineage>
        <taxon>Eukaryota</taxon>
        <taxon>Viridiplantae</taxon>
        <taxon>Streptophyta</taxon>
        <taxon>Embryophyta</taxon>
        <taxon>Bryophyta</taxon>
        <taxon>Bryophytina</taxon>
        <taxon>Bryopsida</taxon>
        <taxon>Dicranidae</taxon>
        <taxon>Pseudoditrichales</taxon>
        <taxon>Ditrichaceae</taxon>
        <taxon>Ceratodon</taxon>
    </lineage>
</organism>